<protein>
    <recommendedName>
        <fullName evidence="3">DUF1843 domain-containing protein</fullName>
    </recommendedName>
</protein>
<accession>A0ABV7T5N6</accession>
<organism evidence="1 2">
    <name type="scientific">Stutzerimonas tarimensis</name>
    <dbReference type="NCBI Taxonomy" id="1507735"/>
    <lineage>
        <taxon>Bacteria</taxon>
        <taxon>Pseudomonadati</taxon>
        <taxon>Pseudomonadota</taxon>
        <taxon>Gammaproteobacteria</taxon>
        <taxon>Pseudomonadales</taxon>
        <taxon>Pseudomonadaceae</taxon>
        <taxon>Stutzerimonas</taxon>
    </lineage>
</organism>
<proteinExistence type="predicted"/>
<dbReference type="RefSeq" id="WP_386364557.1">
    <property type="nucleotide sequence ID" value="NZ_JBHRXZ010000022.1"/>
</dbReference>
<evidence type="ECO:0008006" key="3">
    <source>
        <dbReference type="Google" id="ProtNLM"/>
    </source>
</evidence>
<name>A0ABV7T5N6_9GAMM</name>
<dbReference type="EMBL" id="JBHRXZ010000022">
    <property type="protein sequence ID" value="MFC3608221.1"/>
    <property type="molecule type" value="Genomic_DNA"/>
</dbReference>
<keyword evidence="2" id="KW-1185">Reference proteome</keyword>
<evidence type="ECO:0000313" key="2">
    <source>
        <dbReference type="Proteomes" id="UP001595630"/>
    </source>
</evidence>
<evidence type="ECO:0000313" key="1">
    <source>
        <dbReference type="EMBL" id="MFC3608221.1"/>
    </source>
</evidence>
<reference evidence="2" key="1">
    <citation type="journal article" date="2019" name="Int. J. Syst. Evol. Microbiol.">
        <title>The Global Catalogue of Microorganisms (GCM) 10K type strain sequencing project: providing services to taxonomists for standard genome sequencing and annotation.</title>
        <authorList>
            <consortium name="The Broad Institute Genomics Platform"/>
            <consortium name="The Broad Institute Genome Sequencing Center for Infectious Disease"/>
            <person name="Wu L."/>
            <person name="Ma J."/>
        </authorList>
    </citation>
    <scope>NUCLEOTIDE SEQUENCE [LARGE SCALE GENOMIC DNA]</scope>
    <source>
        <strain evidence="2">KCTC 42447</strain>
    </source>
</reference>
<sequence length="68" mass="7266">MNEVGKLVVSASEYSSDEAKGRRAYAVAAALEVIAARAAGPSGEVSLEYEFEQLSKYADQIQEALAKQ</sequence>
<comment type="caution">
    <text evidence="1">The sequence shown here is derived from an EMBL/GenBank/DDBJ whole genome shotgun (WGS) entry which is preliminary data.</text>
</comment>
<gene>
    <name evidence="1" type="ORF">ACFOMF_10575</name>
</gene>
<dbReference type="Proteomes" id="UP001595630">
    <property type="component" value="Unassembled WGS sequence"/>
</dbReference>